<accession>A0A3L8PRR9</accession>
<dbReference type="Pfam" id="PF01381">
    <property type="entry name" value="HTH_3"/>
    <property type="match status" value="1"/>
</dbReference>
<dbReference type="InterPro" id="IPR010982">
    <property type="entry name" value="Lambda_DNA-bd_dom_sf"/>
</dbReference>
<dbReference type="PROSITE" id="PS50943">
    <property type="entry name" value="HTH_CROC1"/>
    <property type="match status" value="1"/>
</dbReference>
<reference evidence="2 3" key="1">
    <citation type="submission" date="2018-09" db="EMBL/GenBank/DDBJ databases">
        <title>Phylogeny of the Shewanellaceae, and recommendation for two new genera, Pseudoshewanella and Parashewanella.</title>
        <authorList>
            <person name="Wang G."/>
        </authorList>
    </citation>
    <scope>NUCLEOTIDE SEQUENCE [LARGE SCALE GENOMIC DNA]</scope>
    <source>
        <strain evidence="2 3">C51</strain>
    </source>
</reference>
<dbReference type="EMBL" id="QZEI01000098">
    <property type="protein sequence ID" value="RLV58100.1"/>
    <property type="molecule type" value="Genomic_DNA"/>
</dbReference>
<dbReference type="Gene3D" id="1.10.260.40">
    <property type="entry name" value="lambda repressor-like DNA-binding domains"/>
    <property type="match status" value="1"/>
</dbReference>
<proteinExistence type="predicted"/>
<evidence type="ECO:0000313" key="2">
    <source>
        <dbReference type="EMBL" id="RLV58100.1"/>
    </source>
</evidence>
<dbReference type="RefSeq" id="WP_121840577.1">
    <property type="nucleotide sequence ID" value="NZ_ML014847.1"/>
</dbReference>
<dbReference type="CDD" id="cd00093">
    <property type="entry name" value="HTH_XRE"/>
    <property type="match status" value="1"/>
</dbReference>
<dbReference type="InterPro" id="IPR001387">
    <property type="entry name" value="Cro/C1-type_HTH"/>
</dbReference>
<evidence type="ECO:0000259" key="1">
    <source>
        <dbReference type="PROSITE" id="PS50943"/>
    </source>
</evidence>
<dbReference type="SUPFAM" id="SSF47413">
    <property type="entry name" value="lambda repressor-like DNA-binding domains"/>
    <property type="match status" value="1"/>
</dbReference>
<dbReference type="SMART" id="SM00530">
    <property type="entry name" value="HTH_XRE"/>
    <property type="match status" value="1"/>
</dbReference>
<dbReference type="OrthoDB" id="9791537at2"/>
<evidence type="ECO:0000313" key="3">
    <source>
        <dbReference type="Proteomes" id="UP000281474"/>
    </source>
</evidence>
<dbReference type="Proteomes" id="UP000281474">
    <property type="component" value="Unassembled WGS sequence"/>
</dbReference>
<organism evidence="2 3">
    <name type="scientific">Parashewanella curva</name>
    <dbReference type="NCBI Taxonomy" id="2338552"/>
    <lineage>
        <taxon>Bacteria</taxon>
        <taxon>Pseudomonadati</taxon>
        <taxon>Pseudomonadota</taxon>
        <taxon>Gammaproteobacteria</taxon>
        <taxon>Alteromonadales</taxon>
        <taxon>Shewanellaceae</taxon>
        <taxon>Parashewanella</taxon>
    </lineage>
</organism>
<dbReference type="GO" id="GO:0003677">
    <property type="term" value="F:DNA binding"/>
    <property type="evidence" value="ECO:0007669"/>
    <property type="project" value="InterPro"/>
</dbReference>
<sequence>MESNLGERLEQALFELDVSQAQLAKRSGISQQSISYIIRNKISDSKLAPKLASALGVSPTWLILGIGNLTEGYAREIPVINSYFILQKFLRDGRLHGFVNLIFTEIYLGKQAFAYQTELKQVAICSLENTFEAEEFLFLDSSGHRVVHEPMDNAFPIYEWRRRNVEY</sequence>
<gene>
    <name evidence="2" type="ORF">D5018_19075</name>
</gene>
<comment type="caution">
    <text evidence="2">The sequence shown here is derived from an EMBL/GenBank/DDBJ whole genome shotgun (WGS) entry which is preliminary data.</text>
</comment>
<keyword evidence="3" id="KW-1185">Reference proteome</keyword>
<name>A0A3L8PRR9_9GAMM</name>
<feature type="domain" description="HTH cro/C1-type" evidence="1">
    <location>
        <begin position="15"/>
        <end position="62"/>
    </location>
</feature>
<protein>
    <submittedName>
        <fullName evidence="2">XRE family transcriptional regulator</fullName>
    </submittedName>
</protein>
<dbReference type="AlphaFoldDB" id="A0A3L8PRR9"/>